<dbReference type="InterPro" id="IPR003591">
    <property type="entry name" value="Leu-rich_rpt_typical-subtyp"/>
</dbReference>
<name>A0A811QIQ9_9POAL</name>
<evidence type="ECO:0000259" key="3">
    <source>
        <dbReference type="Pfam" id="PF23598"/>
    </source>
</evidence>
<dbReference type="AlphaFoldDB" id="A0A811QIQ9"/>
<feature type="domain" description="R13L1/DRL21-like LRR repeat region" evidence="4">
    <location>
        <begin position="445"/>
        <end position="516"/>
    </location>
</feature>
<dbReference type="InterPro" id="IPR032675">
    <property type="entry name" value="LRR_dom_sf"/>
</dbReference>
<reference evidence="5" key="1">
    <citation type="submission" date="2020-10" db="EMBL/GenBank/DDBJ databases">
        <authorList>
            <person name="Han B."/>
            <person name="Lu T."/>
            <person name="Zhao Q."/>
            <person name="Huang X."/>
            <person name="Zhao Y."/>
        </authorList>
    </citation>
    <scope>NUCLEOTIDE SEQUENCE</scope>
</reference>
<dbReference type="OrthoDB" id="671027at2759"/>
<keyword evidence="1" id="KW-0433">Leucine-rich repeat</keyword>
<organism evidence="5 6">
    <name type="scientific">Miscanthus lutarioriparius</name>
    <dbReference type="NCBI Taxonomy" id="422564"/>
    <lineage>
        <taxon>Eukaryota</taxon>
        <taxon>Viridiplantae</taxon>
        <taxon>Streptophyta</taxon>
        <taxon>Embryophyta</taxon>
        <taxon>Tracheophyta</taxon>
        <taxon>Spermatophyta</taxon>
        <taxon>Magnoliopsida</taxon>
        <taxon>Liliopsida</taxon>
        <taxon>Poales</taxon>
        <taxon>Poaceae</taxon>
        <taxon>PACMAD clade</taxon>
        <taxon>Panicoideae</taxon>
        <taxon>Andropogonodae</taxon>
        <taxon>Andropogoneae</taxon>
        <taxon>Saccharinae</taxon>
        <taxon>Miscanthus</taxon>
    </lineage>
</organism>
<evidence type="ECO:0000313" key="5">
    <source>
        <dbReference type="EMBL" id="CAD6255971.1"/>
    </source>
</evidence>
<evidence type="ECO:0000256" key="2">
    <source>
        <dbReference type="ARBA" id="ARBA00022737"/>
    </source>
</evidence>
<dbReference type="Pfam" id="PF23598">
    <property type="entry name" value="LRR_14"/>
    <property type="match status" value="1"/>
</dbReference>
<dbReference type="SMART" id="SM00369">
    <property type="entry name" value="LRR_TYP"/>
    <property type="match status" value="4"/>
</dbReference>
<dbReference type="InterPro" id="IPR056789">
    <property type="entry name" value="LRR_R13L1-DRL21"/>
</dbReference>
<dbReference type="Proteomes" id="UP000604825">
    <property type="component" value="Unassembled WGS sequence"/>
</dbReference>
<proteinExistence type="predicted"/>
<feature type="domain" description="Disease resistance R13L4/SHOC-2-like LRR" evidence="3">
    <location>
        <begin position="194"/>
        <end position="321"/>
    </location>
</feature>
<accession>A0A811QIQ9</accession>
<protein>
    <submittedName>
        <fullName evidence="5">Uncharacterized protein</fullName>
    </submittedName>
</protein>
<dbReference type="Gene3D" id="3.80.10.10">
    <property type="entry name" value="Ribonuclease Inhibitor"/>
    <property type="match status" value="4"/>
</dbReference>
<keyword evidence="6" id="KW-1185">Reference proteome</keyword>
<dbReference type="InterPro" id="IPR055414">
    <property type="entry name" value="LRR_R13L4/SHOC2-like"/>
</dbReference>
<feature type="domain" description="R13L1/DRL21-like LRR repeat region" evidence="4">
    <location>
        <begin position="590"/>
        <end position="665"/>
    </location>
</feature>
<dbReference type="SUPFAM" id="SSF52047">
    <property type="entry name" value="RNI-like"/>
    <property type="match status" value="1"/>
</dbReference>
<keyword evidence="2" id="KW-0677">Repeat</keyword>
<evidence type="ECO:0000256" key="1">
    <source>
        <dbReference type="ARBA" id="ARBA00022614"/>
    </source>
</evidence>
<evidence type="ECO:0000259" key="4">
    <source>
        <dbReference type="Pfam" id="PF25019"/>
    </source>
</evidence>
<sequence>MHDLVHDLARLTMDDKLIDFNAQQRNTRGQKYCRYSLLKNYDQTIKLASILPSKIRALRFSDSGELHIQSGAFSFANCLRILDFSECSGILLPASVGKLKQLRCLIAPRMQNESLPECITELGKLQYLNINGSSQISALPESIGKLGCLKYLCLSGCSSISKLPESFGDLRCMVHLDMSGSSGIRELEDWLGKLRNLQHLDLSGCSSVKAIPEPLCGLTQLQYLDLSSCECLDRLPEAIGSLMDLHYLNMSYCVQIRELPKSLMKLQNLLHLDLLCCTSMRYLGFVRGLTTLQHLNMSRVWVFDIGVQDLSNVLANLTNLKYWGLRNSIIHGRGNYVFPYGIRGLTNLQHLDLSYNYNIASLPESFGNLKRLHTLDFTECSGLKSLPKSIGTLGLKTLLLDGCSDELLDQASSLVNYSQTLPLFKVRADEFNGCSNLPLLEGAMSDKDLLGQLVPPKGLKHMHLQGYNCTSFPGWLMDISCHLTNLVYIRLEDLPTCSNLPPLGQLRHLENLELCNLPGIKRIDREFCGGKGAFRRLSSFEVTEMTGLKEWNKTYSVEEGVEEFMFPVLDRLTIDHCQRLRLKPCPPTFRQCLIYESDQVISSLEEHLTSLESLTLQWCHRISALPEWLGDLSSLKSLVIRTCDGIKSLPACIQQLTKLQKLEIRSSPELKKWCESEENKTKLAHINLRYSIIKAAYKK</sequence>
<gene>
    <name evidence="5" type="ORF">NCGR_LOCUS39498</name>
</gene>
<dbReference type="PROSITE" id="PS51450">
    <property type="entry name" value="LRR"/>
    <property type="match status" value="1"/>
</dbReference>
<dbReference type="Pfam" id="PF25019">
    <property type="entry name" value="LRR_R13L1-DRL21"/>
    <property type="match status" value="2"/>
</dbReference>
<dbReference type="SUPFAM" id="SSF52058">
    <property type="entry name" value="L domain-like"/>
    <property type="match status" value="1"/>
</dbReference>
<dbReference type="Pfam" id="PF00560">
    <property type="entry name" value="LRR_1"/>
    <property type="match status" value="1"/>
</dbReference>
<dbReference type="InterPro" id="IPR001611">
    <property type="entry name" value="Leu-rich_rpt"/>
</dbReference>
<dbReference type="PANTHER" id="PTHR47186">
    <property type="entry name" value="LEUCINE-RICH REPEAT-CONTAINING PROTEIN 57"/>
    <property type="match status" value="1"/>
</dbReference>
<comment type="caution">
    <text evidence="5">The sequence shown here is derived from an EMBL/GenBank/DDBJ whole genome shotgun (WGS) entry which is preliminary data.</text>
</comment>
<dbReference type="PANTHER" id="PTHR47186:SF3">
    <property type="entry name" value="OS09G0267800 PROTEIN"/>
    <property type="match status" value="1"/>
</dbReference>
<evidence type="ECO:0000313" key="6">
    <source>
        <dbReference type="Proteomes" id="UP000604825"/>
    </source>
</evidence>
<dbReference type="EMBL" id="CAJGYO010000010">
    <property type="protein sequence ID" value="CAD6255971.1"/>
    <property type="molecule type" value="Genomic_DNA"/>
</dbReference>